<feature type="region of interest" description="Disordered" evidence="1">
    <location>
        <begin position="1"/>
        <end position="20"/>
    </location>
</feature>
<sequence>MRGREGDGPSRLGERGPGGVLPDFADLDLRALSRQSSHPVLAAVASGMLPRMLRGEPAMAFYEDGPYQL</sequence>
<protein>
    <submittedName>
        <fullName evidence="2">YxD-tail cyclophane-containing RiPP peptide</fullName>
    </submittedName>
</protein>
<name>A0AB39MKC5_9ACTN</name>
<feature type="compositionally biased region" description="Basic and acidic residues" evidence="1">
    <location>
        <begin position="1"/>
        <end position="14"/>
    </location>
</feature>
<reference evidence="2" key="1">
    <citation type="submission" date="2024-07" db="EMBL/GenBank/DDBJ databases">
        <authorList>
            <person name="Yu S.T."/>
        </authorList>
    </citation>
    <scope>NUCLEOTIDE SEQUENCE</scope>
    <source>
        <strain evidence="2">R08</strain>
    </source>
</reference>
<dbReference type="AlphaFoldDB" id="A0AB39MKC5"/>
<proteinExistence type="predicted"/>
<accession>A0AB39MKC5</accession>
<dbReference type="EMBL" id="CP163431">
    <property type="protein sequence ID" value="XDQ05457.1"/>
    <property type="molecule type" value="Genomic_DNA"/>
</dbReference>
<evidence type="ECO:0000313" key="2">
    <source>
        <dbReference type="EMBL" id="XDQ05457.1"/>
    </source>
</evidence>
<gene>
    <name evidence="2" type="ORF">AB5J58_37235</name>
</gene>
<evidence type="ECO:0000256" key="1">
    <source>
        <dbReference type="SAM" id="MobiDB-lite"/>
    </source>
</evidence>
<organism evidence="2">
    <name type="scientific">Streptomyces sp. R08</name>
    <dbReference type="NCBI Taxonomy" id="3238624"/>
    <lineage>
        <taxon>Bacteria</taxon>
        <taxon>Bacillati</taxon>
        <taxon>Actinomycetota</taxon>
        <taxon>Actinomycetes</taxon>
        <taxon>Kitasatosporales</taxon>
        <taxon>Streptomycetaceae</taxon>
        <taxon>Streptomyces</taxon>
    </lineage>
</organism>
<dbReference type="RefSeq" id="WP_369190655.1">
    <property type="nucleotide sequence ID" value="NZ_CP163431.1"/>
</dbReference>
<dbReference type="NCBIfam" id="NF041709">
    <property type="entry name" value="RiPP_phane_YxD"/>
    <property type="match status" value="1"/>
</dbReference>